<reference evidence="3" key="1">
    <citation type="submission" date="2019-06" db="EMBL/GenBank/DDBJ databases">
        <title>Draft genome sequence of the griseofulvin-producing fungus Xylaria cubensis strain G536.</title>
        <authorList>
            <person name="Mead M.E."/>
            <person name="Raja H.A."/>
            <person name="Steenwyk J.L."/>
            <person name="Knowles S.L."/>
            <person name="Oberlies N.H."/>
            <person name="Rokas A."/>
        </authorList>
    </citation>
    <scope>NUCLEOTIDE SEQUENCE [LARGE SCALE GENOMIC DNA]</scope>
    <source>
        <strain evidence="3">G536</strain>
    </source>
</reference>
<accession>A0A553HKV6</accession>
<organism evidence="2 3">
    <name type="scientific">Xylaria flabelliformis</name>
    <dbReference type="NCBI Taxonomy" id="2512241"/>
    <lineage>
        <taxon>Eukaryota</taxon>
        <taxon>Fungi</taxon>
        <taxon>Dikarya</taxon>
        <taxon>Ascomycota</taxon>
        <taxon>Pezizomycotina</taxon>
        <taxon>Sordariomycetes</taxon>
        <taxon>Xylariomycetidae</taxon>
        <taxon>Xylariales</taxon>
        <taxon>Xylariaceae</taxon>
        <taxon>Xylaria</taxon>
    </lineage>
</organism>
<keyword evidence="3" id="KW-1185">Reference proteome</keyword>
<feature type="region of interest" description="Disordered" evidence="1">
    <location>
        <begin position="1"/>
        <end position="22"/>
    </location>
</feature>
<protein>
    <submittedName>
        <fullName evidence="2">Uncharacterized protein</fullName>
    </submittedName>
</protein>
<name>A0A553HKV6_9PEZI</name>
<evidence type="ECO:0000256" key="1">
    <source>
        <dbReference type="SAM" id="MobiDB-lite"/>
    </source>
</evidence>
<gene>
    <name evidence="2" type="ORF">FHL15_010532</name>
</gene>
<proteinExistence type="predicted"/>
<dbReference type="Proteomes" id="UP000319160">
    <property type="component" value="Unassembled WGS sequence"/>
</dbReference>
<feature type="compositionally biased region" description="Basic and acidic residues" evidence="1">
    <location>
        <begin position="7"/>
        <end position="17"/>
    </location>
</feature>
<comment type="caution">
    <text evidence="2">The sequence shown here is derived from an EMBL/GenBank/DDBJ whole genome shotgun (WGS) entry which is preliminary data.</text>
</comment>
<dbReference type="EMBL" id="VFLP01000084">
    <property type="protein sequence ID" value="TRX88581.1"/>
    <property type="molecule type" value="Genomic_DNA"/>
</dbReference>
<sequence length="105" mass="11596">MAKRLHRDSLRSSDTTRNKRWGIKAGEQVESLGISPHRTVGTEYLTPTYIVPLTQELGELSIASIFHRLGGLVEPFPVSLHNPLSTPPSQEIITLASGQQQIPQL</sequence>
<evidence type="ECO:0000313" key="2">
    <source>
        <dbReference type="EMBL" id="TRX88581.1"/>
    </source>
</evidence>
<evidence type="ECO:0000313" key="3">
    <source>
        <dbReference type="Proteomes" id="UP000319160"/>
    </source>
</evidence>
<dbReference type="AlphaFoldDB" id="A0A553HKV6"/>